<proteinExistence type="predicted"/>
<name>A0A7D3VWD3_ACTVE</name>
<protein>
    <submittedName>
        <fullName evidence="3">ABC transporter substrate-binding protein</fullName>
    </submittedName>
</protein>
<keyword evidence="1" id="KW-0472">Membrane</keyword>
<dbReference type="EMBL" id="CP053892">
    <property type="protein sequence ID" value="QKG24190.1"/>
    <property type="molecule type" value="Genomic_DNA"/>
</dbReference>
<dbReference type="InterPro" id="IPR005693">
    <property type="entry name" value="Mce"/>
</dbReference>
<dbReference type="GO" id="GO:0005576">
    <property type="term" value="C:extracellular region"/>
    <property type="evidence" value="ECO:0007669"/>
    <property type="project" value="TreeGrafter"/>
</dbReference>
<sequence>MLTIGTRIKNIAFLIVGAIAMCYVGLNYADLGGYVGLRNYYVVKVDLPQAGGLAKNADVTYRGTSIGRVGALDLTGDGVIADLRIRKSAPKVPENTQAVVANRSAIGEQYIDLRPRTGGGPYLAAGSVIPRSSSTTPAPITDLLTSVDNLAASVPTDSLRTVVAELGRAFAGEGPNLQVLLDESHTFTEAADRNIAPTRSLIGDGQTVLRTQDEESGALKAFGRNARLLSQQLRASDPAFRRLVSTAPDAAGELQGLVRDLDPSMSVLVANLLTTSRVLQPRTDGLEQLLAKLPAAVAMGTTVARGGRLNFGMVNTFFNPLPCTSGYGGTKYRNGLDTSAGPALNTAARCTAPASSGVNVRGAANAPHGPVPDAARPGSVLGGGTAAGASANTALPGALALPGVAPGPSGMSALLGLNGGH</sequence>
<dbReference type="PANTHER" id="PTHR33371">
    <property type="entry name" value="INTERMEMBRANE PHOSPHOLIPID TRANSPORT SYSTEM BINDING PROTEIN MLAD-RELATED"/>
    <property type="match status" value="1"/>
</dbReference>
<keyword evidence="1" id="KW-1133">Transmembrane helix</keyword>
<dbReference type="AlphaFoldDB" id="A0A7D3VWD3"/>
<evidence type="ECO:0000256" key="1">
    <source>
        <dbReference type="SAM" id="Phobius"/>
    </source>
</evidence>
<dbReference type="NCBIfam" id="TIGR00996">
    <property type="entry name" value="Mtu_fam_mce"/>
    <property type="match status" value="1"/>
</dbReference>
<accession>A0A7D3VWD3</accession>
<reference evidence="3 4" key="1">
    <citation type="submission" date="2020-05" db="EMBL/GenBank/DDBJ databases">
        <title>Actinomadura verrucosospora NRRL-B18236 (PFL_A860) Genome sequencing and assembly.</title>
        <authorList>
            <person name="Samborskyy M."/>
        </authorList>
    </citation>
    <scope>NUCLEOTIDE SEQUENCE [LARGE SCALE GENOMIC DNA]</scope>
    <source>
        <strain evidence="3 4">NRRL:B18236</strain>
    </source>
</reference>
<evidence type="ECO:0000313" key="4">
    <source>
        <dbReference type="Proteomes" id="UP000501240"/>
    </source>
</evidence>
<dbReference type="RefSeq" id="WP_173098030.1">
    <property type="nucleotide sequence ID" value="NZ_CP053892.1"/>
</dbReference>
<organism evidence="3 4">
    <name type="scientific">Actinomadura verrucosospora</name>
    <dbReference type="NCBI Taxonomy" id="46165"/>
    <lineage>
        <taxon>Bacteria</taxon>
        <taxon>Bacillati</taxon>
        <taxon>Actinomycetota</taxon>
        <taxon>Actinomycetes</taxon>
        <taxon>Streptosporangiales</taxon>
        <taxon>Thermomonosporaceae</taxon>
        <taxon>Actinomadura</taxon>
    </lineage>
</organism>
<evidence type="ECO:0000313" key="3">
    <source>
        <dbReference type="EMBL" id="QKG24190.1"/>
    </source>
</evidence>
<dbReference type="InterPro" id="IPR003399">
    <property type="entry name" value="Mce/MlaD"/>
</dbReference>
<dbReference type="PANTHER" id="PTHR33371:SF16">
    <property type="entry name" value="MCE-FAMILY PROTEIN MCE3F"/>
    <property type="match status" value="1"/>
</dbReference>
<gene>
    <name evidence="3" type="ORF">ACTIVE_5833</name>
</gene>
<feature type="transmembrane region" description="Helical" evidence="1">
    <location>
        <begin position="12"/>
        <end position="29"/>
    </location>
</feature>
<dbReference type="InterPro" id="IPR052336">
    <property type="entry name" value="MlaD_Phospholipid_Transporter"/>
</dbReference>
<dbReference type="Proteomes" id="UP000501240">
    <property type="component" value="Chromosome"/>
</dbReference>
<dbReference type="Pfam" id="PF02470">
    <property type="entry name" value="MlaD"/>
    <property type="match status" value="1"/>
</dbReference>
<evidence type="ECO:0000259" key="2">
    <source>
        <dbReference type="Pfam" id="PF02470"/>
    </source>
</evidence>
<keyword evidence="1" id="KW-0812">Transmembrane</keyword>
<feature type="domain" description="Mce/MlaD" evidence="2">
    <location>
        <begin position="40"/>
        <end position="115"/>
    </location>
</feature>
<keyword evidence="4" id="KW-1185">Reference proteome</keyword>